<keyword evidence="6" id="KW-0675">Receptor</keyword>
<feature type="transmembrane region" description="Helical" evidence="7">
    <location>
        <begin position="257"/>
        <end position="280"/>
    </location>
</feature>
<evidence type="ECO:0000256" key="3">
    <source>
        <dbReference type="ARBA" id="ARBA00022692"/>
    </source>
</evidence>
<keyword evidence="5 7" id="KW-0472">Membrane</keyword>
<reference evidence="10" key="1">
    <citation type="submission" date="2025-08" db="UniProtKB">
        <authorList>
            <consortium name="RefSeq"/>
        </authorList>
    </citation>
    <scope>IDENTIFICATION</scope>
    <source>
        <tissue evidence="10">Tentacle</tissue>
    </source>
</reference>
<feature type="domain" description="G-protein coupled receptors family 1 profile" evidence="8">
    <location>
        <begin position="39"/>
        <end position="278"/>
    </location>
</feature>
<keyword evidence="2" id="KW-1003">Cell membrane</keyword>
<dbReference type="PROSITE" id="PS00237">
    <property type="entry name" value="G_PROTEIN_RECEP_F1_1"/>
    <property type="match status" value="1"/>
</dbReference>
<dbReference type="InterPro" id="IPR017452">
    <property type="entry name" value="GPCR_Rhodpsn_7TM"/>
</dbReference>
<dbReference type="GO" id="GO:0005886">
    <property type="term" value="C:plasma membrane"/>
    <property type="evidence" value="ECO:0007669"/>
    <property type="project" value="UniProtKB-SubCell"/>
</dbReference>
<dbReference type="FunCoup" id="A0A6P8JAV8">
    <property type="interactions" value="661"/>
</dbReference>
<dbReference type="KEGG" id="aten:116307776"/>
<dbReference type="OrthoDB" id="5949920at2759"/>
<feature type="transmembrane region" description="Helical" evidence="7">
    <location>
        <begin position="103"/>
        <end position="122"/>
    </location>
</feature>
<keyword evidence="9" id="KW-1185">Reference proteome</keyword>
<dbReference type="CDD" id="cd00637">
    <property type="entry name" value="7tm_classA_rhodopsin-like"/>
    <property type="match status" value="1"/>
</dbReference>
<dbReference type="GeneID" id="116307776"/>
<dbReference type="RefSeq" id="XP_031573940.1">
    <property type="nucleotide sequence ID" value="XM_031718080.1"/>
</dbReference>
<keyword evidence="6" id="KW-0297">G-protein coupled receptor</keyword>
<feature type="transmembrane region" description="Helical" evidence="7">
    <location>
        <begin position="26"/>
        <end position="48"/>
    </location>
</feature>
<dbReference type="PROSITE" id="PS50262">
    <property type="entry name" value="G_PROTEIN_RECEP_F1_2"/>
    <property type="match status" value="1"/>
</dbReference>
<keyword evidence="3 6" id="KW-0812">Transmembrane</keyword>
<evidence type="ECO:0000256" key="4">
    <source>
        <dbReference type="ARBA" id="ARBA00022989"/>
    </source>
</evidence>
<dbReference type="Gene3D" id="1.20.1070.10">
    <property type="entry name" value="Rhodopsin 7-helix transmembrane proteins"/>
    <property type="match status" value="1"/>
</dbReference>
<dbReference type="Pfam" id="PF00001">
    <property type="entry name" value="7tm_1"/>
    <property type="match status" value="1"/>
</dbReference>
<dbReference type="PANTHER" id="PTHR22750">
    <property type="entry name" value="G-PROTEIN COUPLED RECEPTOR"/>
    <property type="match status" value="1"/>
</dbReference>
<evidence type="ECO:0000256" key="7">
    <source>
        <dbReference type="SAM" id="Phobius"/>
    </source>
</evidence>
<dbReference type="InterPro" id="IPR000276">
    <property type="entry name" value="GPCR_Rhodpsn"/>
</dbReference>
<gene>
    <name evidence="10" type="primary">LOC116307776</name>
</gene>
<evidence type="ECO:0000256" key="2">
    <source>
        <dbReference type="ARBA" id="ARBA00022475"/>
    </source>
</evidence>
<evidence type="ECO:0000313" key="10">
    <source>
        <dbReference type="RefSeq" id="XP_031573940.1"/>
    </source>
</evidence>
<comment type="subcellular location">
    <subcellularLocation>
        <location evidence="1">Cell membrane</location>
        <topology evidence="1">Multi-pass membrane protein</topology>
    </subcellularLocation>
</comment>
<dbReference type="Proteomes" id="UP000515163">
    <property type="component" value="Unplaced"/>
</dbReference>
<dbReference type="AlphaFoldDB" id="A0A6P8JAV8"/>
<evidence type="ECO:0000256" key="6">
    <source>
        <dbReference type="RuleBase" id="RU000688"/>
    </source>
</evidence>
<evidence type="ECO:0000259" key="8">
    <source>
        <dbReference type="PROSITE" id="PS50262"/>
    </source>
</evidence>
<dbReference type="SUPFAM" id="SSF81321">
    <property type="entry name" value="Family A G protein-coupled receptor-like"/>
    <property type="match status" value="1"/>
</dbReference>
<protein>
    <submittedName>
        <fullName evidence="10">Cannabinoid receptor 2-like</fullName>
    </submittedName>
</protein>
<keyword evidence="4 7" id="KW-1133">Transmembrane helix</keyword>
<feature type="transmembrane region" description="Helical" evidence="7">
    <location>
        <begin position="60"/>
        <end position="83"/>
    </location>
</feature>
<proteinExistence type="inferred from homology"/>
<dbReference type="PRINTS" id="PR00237">
    <property type="entry name" value="GPCRRHODOPSN"/>
</dbReference>
<feature type="transmembrane region" description="Helical" evidence="7">
    <location>
        <begin position="143"/>
        <end position="164"/>
    </location>
</feature>
<feature type="transmembrane region" description="Helical" evidence="7">
    <location>
        <begin position="170"/>
        <end position="196"/>
    </location>
</feature>
<name>A0A6P8JAV8_ACTTE</name>
<evidence type="ECO:0000256" key="1">
    <source>
        <dbReference type="ARBA" id="ARBA00004651"/>
    </source>
</evidence>
<dbReference type="InParanoid" id="A0A6P8JAV8"/>
<evidence type="ECO:0000256" key="5">
    <source>
        <dbReference type="ARBA" id="ARBA00023136"/>
    </source>
</evidence>
<sequence length="303" mass="34125">MSQLNQCYEKDIKMDEFELYFEIPLITLYVITSILITIFNFLVSLTIIKTPSLRRSPSRILLASLTVNDVLIGAIAHPLYIVYCIAALKKSTSVFCIIYLVNIRITYSLETISLFILTVISIDRYLAVATKTAYKTMVTAKRVKMVVLSLWLGIVLVIFTVLQFGSFDILLHIGVVTAVTILTTITFCYLGSYVILKKLSKVSNGCTENQRTSDFNIIKYRRSLNNMLIVLVMTLVSYVPVVVVAAVNVIVDLENKVFAVHVAQSLTGFHSVINPLFYVWRMNDIRSGLKNLIKKLIDLFGLG</sequence>
<organism evidence="9 10">
    <name type="scientific">Actinia tenebrosa</name>
    <name type="common">Australian red waratah sea anemone</name>
    <dbReference type="NCBI Taxonomy" id="6105"/>
    <lineage>
        <taxon>Eukaryota</taxon>
        <taxon>Metazoa</taxon>
        <taxon>Cnidaria</taxon>
        <taxon>Anthozoa</taxon>
        <taxon>Hexacorallia</taxon>
        <taxon>Actiniaria</taxon>
        <taxon>Actiniidae</taxon>
        <taxon>Actinia</taxon>
    </lineage>
</organism>
<feature type="transmembrane region" description="Helical" evidence="7">
    <location>
        <begin position="228"/>
        <end position="251"/>
    </location>
</feature>
<comment type="similarity">
    <text evidence="6">Belongs to the G-protein coupled receptor 1 family.</text>
</comment>
<accession>A0A6P8JAV8</accession>
<keyword evidence="6" id="KW-0807">Transducer</keyword>
<evidence type="ECO:0000313" key="9">
    <source>
        <dbReference type="Proteomes" id="UP000515163"/>
    </source>
</evidence>
<dbReference type="GO" id="GO:0004930">
    <property type="term" value="F:G protein-coupled receptor activity"/>
    <property type="evidence" value="ECO:0007669"/>
    <property type="project" value="UniProtKB-KW"/>
</dbReference>